<accession>A0ABU5VYS6</accession>
<gene>
    <name evidence="2" type="ORF">SHI21_18480</name>
</gene>
<dbReference type="SUPFAM" id="SSF143422">
    <property type="entry name" value="Transposase IS200-like"/>
    <property type="match status" value="1"/>
</dbReference>
<dbReference type="SMART" id="SM01321">
    <property type="entry name" value="Y1_Tnp"/>
    <property type="match status" value="1"/>
</dbReference>
<protein>
    <recommendedName>
        <fullName evidence="1">Transposase IS200-like domain-containing protein</fullName>
    </recommendedName>
</protein>
<comment type="caution">
    <text evidence="2">The sequence shown here is derived from an EMBL/GenBank/DDBJ whole genome shotgun (WGS) entry which is preliminary data.</text>
</comment>
<dbReference type="Gene3D" id="3.30.70.1290">
    <property type="entry name" value="Transposase IS200-like"/>
    <property type="match status" value="1"/>
</dbReference>
<dbReference type="EMBL" id="JAYGJQ010000003">
    <property type="protein sequence ID" value="MEA9358228.1"/>
    <property type="molecule type" value="Genomic_DNA"/>
</dbReference>
<proteinExistence type="predicted"/>
<organism evidence="2 3">
    <name type="scientific">Bacteriovorax antarcticus</name>
    <dbReference type="NCBI Taxonomy" id="3088717"/>
    <lineage>
        <taxon>Bacteria</taxon>
        <taxon>Pseudomonadati</taxon>
        <taxon>Bdellovibrionota</taxon>
        <taxon>Bacteriovoracia</taxon>
        <taxon>Bacteriovoracales</taxon>
        <taxon>Bacteriovoracaceae</taxon>
        <taxon>Bacteriovorax</taxon>
    </lineage>
</organism>
<feature type="domain" description="Transposase IS200-like" evidence="1">
    <location>
        <begin position="37"/>
        <end position="151"/>
    </location>
</feature>
<keyword evidence="3" id="KW-1185">Reference proteome</keyword>
<evidence type="ECO:0000259" key="1">
    <source>
        <dbReference type="SMART" id="SM01321"/>
    </source>
</evidence>
<name>A0ABU5VYS6_9BACT</name>
<sequence>MKKIRKNTQLSLLNTKQAGRPAKVDIGIRHIRRERFSKLTALHLTIKVRDNKADVQNKRILKALHHAIKRARLQRLRVIHYTLEYNHAHLVVEAADNKILHRGMQAFGISLAKAINKIKQLKGAVYKHRYHFRKLTSRRELKNALHYVFRNGVKHKRSTSLFDLYNSLPAEKRITADMNIIIERSLSLSKLRVELREILDVTKVFYLDSYYLWN</sequence>
<evidence type="ECO:0000313" key="3">
    <source>
        <dbReference type="Proteomes" id="UP001302274"/>
    </source>
</evidence>
<dbReference type="RefSeq" id="WP_323578548.1">
    <property type="nucleotide sequence ID" value="NZ_JAYGJQ010000003.1"/>
</dbReference>
<reference evidence="2 3" key="1">
    <citation type="submission" date="2023-11" db="EMBL/GenBank/DDBJ databases">
        <title>A Novel Polar Bacteriovorax (B. antarcticus) Isolated from the Biocrust in Antarctica.</title>
        <authorList>
            <person name="Mun W."/>
            <person name="Choi S.Y."/>
            <person name="Mitchell R.J."/>
        </authorList>
    </citation>
    <scope>NUCLEOTIDE SEQUENCE [LARGE SCALE GENOMIC DNA]</scope>
    <source>
        <strain evidence="2 3">PP10</strain>
    </source>
</reference>
<evidence type="ECO:0000313" key="2">
    <source>
        <dbReference type="EMBL" id="MEA9358228.1"/>
    </source>
</evidence>
<dbReference type="Proteomes" id="UP001302274">
    <property type="component" value="Unassembled WGS sequence"/>
</dbReference>
<dbReference type="InterPro" id="IPR002686">
    <property type="entry name" value="Transposase_17"/>
</dbReference>
<dbReference type="InterPro" id="IPR036515">
    <property type="entry name" value="Transposase_17_sf"/>
</dbReference>